<accession>A0A0E9VM38</accession>
<evidence type="ECO:0000313" key="1">
    <source>
        <dbReference type="EMBL" id="JAH78470.1"/>
    </source>
</evidence>
<reference evidence="1" key="1">
    <citation type="submission" date="2014-11" db="EMBL/GenBank/DDBJ databases">
        <authorList>
            <person name="Amaro Gonzalez C."/>
        </authorList>
    </citation>
    <scope>NUCLEOTIDE SEQUENCE</scope>
</reference>
<sequence length="41" mass="4674">MVYNVILAKSDLHELLNAYLGIYTVLHGSDTFTRYTAKDLN</sequence>
<dbReference type="AlphaFoldDB" id="A0A0E9VM38"/>
<protein>
    <submittedName>
        <fullName evidence="1">Uncharacterized protein</fullName>
    </submittedName>
</protein>
<proteinExistence type="predicted"/>
<reference evidence="1" key="2">
    <citation type="journal article" date="2015" name="Fish Shellfish Immunol.">
        <title>Early steps in the European eel (Anguilla anguilla)-Vibrio vulnificus interaction in the gills: Role of the RtxA13 toxin.</title>
        <authorList>
            <person name="Callol A."/>
            <person name="Pajuelo D."/>
            <person name="Ebbesson L."/>
            <person name="Teles M."/>
            <person name="MacKenzie S."/>
            <person name="Amaro C."/>
        </authorList>
    </citation>
    <scope>NUCLEOTIDE SEQUENCE</scope>
</reference>
<name>A0A0E9VM38_ANGAN</name>
<organism evidence="1">
    <name type="scientific">Anguilla anguilla</name>
    <name type="common">European freshwater eel</name>
    <name type="synonym">Muraena anguilla</name>
    <dbReference type="NCBI Taxonomy" id="7936"/>
    <lineage>
        <taxon>Eukaryota</taxon>
        <taxon>Metazoa</taxon>
        <taxon>Chordata</taxon>
        <taxon>Craniata</taxon>
        <taxon>Vertebrata</taxon>
        <taxon>Euteleostomi</taxon>
        <taxon>Actinopterygii</taxon>
        <taxon>Neopterygii</taxon>
        <taxon>Teleostei</taxon>
        <taxon>Anguilliformes</taxon>
        <taxon>Anguillidae</taxon>
        <taxon>Anguilla</taxon>
    </lineage>
</organism>
<dbReference type="EMBL" id="GBXM01030107">
    <property type="protein sequence ID" value="JAH78470.1"/>
    <property type="molecule type" value="Transcribed_RNA"/>
</dbReference>